<keyword evidence="3" id="KW-0804">Transcription</keyword>
<feature type="non-terminal residue" evidence="5">
    <location>
        <position position="1"/>
    </location>
</feature>
<dbReference type="InterPro" id="IPR008920">
    <property type="entry name" value="TF_FadR/GntR_C"/>
</dbReference>
<dbReference type="GO" id="GO:0051536">
    <property type="term" value="F:iron-sulfur cluster binding"/>
    <property type="evidence" value="ECO:0007669"/>
    <property type="project" value="InterPro"/>
</dbReference>
<dbReference type="InterPro" id="IPR011711">
    <property type="entry name" value="GntR_C"/>
</dbReference>
<keyword evidence="1" id="KW-0805">Transcription regulation</keyword>
<dbReference type="GO" id="GO:0003677">
    <property type="term" value="F:DNA binding"/>
    <property type="evidence" value="ECO:0007669"/>
    <property type="project" value="UniProtKB-KW"/>
</dbReference>
<keyword evidence="2" id="KW-0238">DNA-binding</keyword>
<dbReference type="PANTHER" id="PTHR42895:SF2">
    <property type="entry name" value="IRON-SULFUR CLUSTER PROTEIN"/>
    <property type="match status" value="1"/>
</dbReference>
<dbReference type="InterPro" id="IPR012675">
    <property type="entry name" value="Beta-grasp_dom_sf"/>
</dbReference>
<dbReference type="Proteomes" id="UP000649604">
    <property type="component" value="Unassembled WGS sequence"/>
</dbReference>
<comment type="caution">
    <text evidence="5">The sequence shown here is derived from an EMBL/GenBank/DDBJ whole genome shotgun (WGS) entry which is preliminary data.</text>
</comment>
<evidence type="ECO:0000256" key="3">
    <source>
        <dbReference type="ARBA" id="ARBA00023163"/>
    </source>
</evidence>
<reference evidence="5" key="1">
    <citation type="submission" date="2019-11" db="EMBL/GenBank/DDBJ databases">
        <title>Microbial mats filling the niche in hypersaline microbial mats.</title>
        <authorList>
            <person name="Wong H.L."/>
            <person name="Macleod F.I."/>
            <person name="White R.A. III"/>
            <person name="Burns B.P."/>
        </authorList>
    </citation>
    <scope>NUCLEOTIDE SEQUENCE</scope>
    <source>
        <strain evidence="5">Rbin_158</strain>
    </source>
</reference>
<evidence type="ECO:0000313" key="5">
    <source>
        <dbReference type="EMBL" id="MBD3324341.1"/>
    </source>
</evidence>
<dbReference type="SUPFAM" id="SSF54292">
    <property type="entry name" value="2Fe-2S ferredoxin-like"/>
    <property type="match status" value="1"/>
</dbReference>
<dbReference type="Pfam" id="PF07729">
    <property type="entry name" value="FCD"/>
    <property type="match status" value="1"/>
</dbReference>
<dbReference type="InterPro" id="IPR052911">
    <property type="entry name" value="Corrinoid_activation_enz"/>
</dbReference>
<dbReference type="InterPro" id="IPR041414">
    <property type="entry name" value="Raco-like_middle"/>
</dbReference>
<dbReference type="Pfam" id="PF00111">
    <property type="entry name" value="Fer2"/>
    <property type="match status" value="1"/>
</dbReference>
<dbReference type="Gene3D" id="3.10.20.30">
    <property type="match status" value="1"/>
</dbReference>
<evidence type="ECO:0000256" key="2">
    <source>
        <dbReference type="ARBA" id="ARBA00023125"/>
    </source>
</evidence>
<dbReference type="InterPro" id="IPR027980">
    <property type="entry name" value="RACo_C"/>
</dbReference>
<sequence length="625" mass="67580">PQRLLEVDHSFHQAVAQAAHNTYLAETLEHFFGLSQRLWYMVLPHLSFLPAAVEEHLMLLESIKAGDRDRAEQIMYDHVEGFYNKVRNVLTINVTVSYGSHEESVTVEDQTLLSAAIMATGLPLEQPCGGRGTCGKCKVLVEGSLTPPDATEQQQLSAAELAAGYRLACRARVTGDVSVKLTPIVVYSNKIFHTSNIYEQPGIPLGLAIDLGSTTVAAFLTDLNDGQVCAGAAALNHQTMFGADVISRLAEAGRGGEYAERLSKLAQVSITQAIDALQLSSSVKDRIYRVVIVGNCAMHHLLLRYPVTTLTVLPFQPYSHEAVREEIFREIMPLQAQVALPPLIGGFVGSDALACLTYFNFDRADGPIAAIDLGTNGEVMVTDGTRIVAASTAAGPAFEGVNISCGTRAIDGAIVGAKVHPDERRFTLTTIGNQPPIGLTGSGLLDLIYELRRVDAIDRSGRFVKDHSVFGPHISQGEQGMYRLLFTDSDIDLDGFLHPENADTALYLTQNDIRELQKAKGAIRAATEILLEHLDLQPTDLQRVILTGSFGSQMNVEAVIGLGMIPPVDPKIVETPANGAGLGAALFLDDDEFARGEQIAAQTKQIDLDLDPDFNTRFIKALELG</sequence>
<gene>
    <name evidence="5" type="ORF">GF339_07130</name>
</gene>
<dbReference type="PANTHER" id="PTHR42895">
    <property type="entry name" value="IRON-SULFUR CLUSTER-BINDING PROTEIN-RELATED"/>
    <property type="match status" value="1"/>
</dbReference>
<dbReference type="Pfam" id="PF17651">
    <property type="entry name" value="Raco_middle"/>
    <property type="match status" value="1"/>
</dbReference>
<evidence type="ECO:0000259" key="4">
    <source>
        <dbReference type="PROSITE" id="PS51085"/>
    </source>
</evidence>
<dbReference type="Pfam" id="PF14574">
    <property type="entry name" value="RACo_C_ter"/>
    <property type="match status" value="1"/>
</dbReference>
<evidence type="ECO:0000313" key="6">
    <source>
        <dbReference type="Proteomes" id="UP000649604"/>
    </source>
</evidence>
<feature type="domain" description="2Fe-2S ferredoxin-type" evidence="4">
    <location>
        <begin position="92"/>
        <end position="185"/>
    </location>
</feature>
<name>A0A9D5JVB3_9BACT</name>
<protein>
    <submittedName>
        <fullName evidence="5">DUF4445 domain-containing protein</fullName>
    </submittedName>
</protein>
<accession>A0A9D5JVB3</accession>
<dbReference type="AlphaFoldDB" id="A0A9D5JVB3"/>
<dbReference type="SUPFAM" id="SSF48008">
    <property type="entry name" value="GntR ligand-binding domain-like"/>
    <property type="match status" value="1"/>
</dbReference>
<dbReference type="Gene3D" id="1.20.120.530">
    <property type="entry name" value="GntR ligand-binding domain-like"/>
    <property type="match status" value="1"/>
</dbReference>
<dbReference type="InterPro" id="IPR001041">
    <property type="entry name" value="2Fe-2S_ferredoxin-type"/>
</dbReference>
<dbReference type="EMBL" id="WJJP01000220">
    <property type="protein sequence ID" value="MBD3324341.1"/>
    <property type="molecule type" value="Genomic_DNA"/>
</dbReference>
<proteinExistence type="predicted"/>
<dbReference type="InterPro" id="IPR036010">
    <property type="entry name" value="2Fe-2S_ferredoxin-like_sf"/>
</dbReference>
<dbReference type="PROSITE" id="PS51085">
    <property type="entry name" value="2FE2S_FER_2"/>
    <property type="match status" value="1"/>
</dbReference>
<dbReference type="CDD" id="cd00207">
    <property type="entry name" value="fer2"/>
    <property type="match status" value="1"/>
</dbReference>
<dbReference type="InterPro" id="IPR042259">
    <property type="entry name" value="Raco-like_middle_sf"/>
</dbReference>
<evidence type="ECO:0000256" key="1">
    <source>
        <dbReference type="ARBA" id="ARBA00023015"/>
    </source>
</evidence>
<dbReference type="Gene3D" id="3.30.420.480">
    <property type="entry name" value="Domain of unknown function (DUF4445)"/>
    <property type="match status" value="1"/>
</dbReference>
<organism evidence="5 6">
    <name type="scientific">candidate division KSB3 bacterium</name>
    <dbReference type="NCBI Taxonomy" id="2044937"/>
    <lineage>
        <taxon>Bacteria</taxon>
        <taxon>candidate division KSB3</taxon>
    </lineage>
</organism>